<name>A0A2D0N9E2_FLAN2</name>
<dbReference type="EMBL" id="PDUD01000023">
    <property type="protein sequence ID" value="PHN05142.1"/>
    <property type="molecule type" value="Genomic_DNA"/>
</dbReference>
<reference evidence="1 2" key="1">
    <citation type="submission" date="2017-10" db="EMBL/GenBank/DDBJ databases">
        <title>The draft genome sequence of Lewinella nigricans NBRC 102662.</title>
        <authorList>
            <person name="Wang K."/>
        </authorList>
    </citation>
    <scope>NUCLEOTIDE SEQUENCE [LARGE SCALE GENOMIC DNA]</scope>
    <source>
        <strain evidence="1 2">NBRC 102662</strain>
    </source>
</reference>
<organism evidence="1 2">
    <name type="scientific">Flavilitoribacter nigricans (strain ATCC 23147 / DSM 23189 / NBRC 102662 / NCIMB 1420 / SS-2)</name>
    <name type="common">Lewinella nigricans</name>
    <dbReference type="NCBI Taxonomy" id="1122177"/>
    <lineage>
        <taxon>Bacteria</taxon>
        <taxon>Pseudomonadati</taxon>
        <taxon>Bacteroidota</taxon>
        <taxon>Saprospiria</taxon>
        <taxon>Saprospirales</taxon>
        <taxon>Lewinellaceae</taxon>
        <taxon>Flavilitoribacter</taxon>
    </lineage>
</organism>
<comment type="caution">
    <text evidence="1">The sequence shown here is derived from an EMBL/GenBank/DDBJ whole genome shotgun (WGS) entry which is preliminary data.</text>
</comment>
<dbReference type="Proteomes" id="UP000223913">
    <property type="component" value="Unassembled WGS sequence"/>
</dbReference>
<accession>A0A2D0N9E2</accession>
<sequence>MTIGLALLCLNLGAQTLGEKYKLPEAAGELRTDGVYHLPTSLLGSDQGNVNAYFRFFPDETFIVYHSRVSPETKPEVFQINCNYQYVSAAPAPYNRDYTLKSKDHISRARIVYPDKAVLLEFDVRDGAIAATVRTFDLEGKMTGKPAEYVMPFHQLTWPTSAN</sequence>
<proteinExistence type="predicted"/>
<protein>
    <submittedName>
        <fullName evidence="1">Uncharacterized protein</fullName>
    </submittedName>
</protein>
<gene>
    <name evidence="1" type="ORF">CRP01_19170</name>
</gene>
<evidence type="ECO:0000313" key="1">
    <source>
        <dbReference type="EMBL" id="PHN05142.1"/>
    </source>
</evidence>
<evidence type="ECO:0000313" key="2">
    <source>
        <dbReference type="Proteomes" id="UP000223913"/>
    </source>
</evidence>
<keyword evidence="2" id="KW-1185">Reference proteome</keyword>
<dbReference type="AlphaFoldDB" id="A0A2D0N9E2"/>